<dbReference type="Proteomes" id="UP000248423">
    <property type="component" value="Unassembled WGS sequence"/>
</dbReference>
<dbReference type="SUPFAM" id="SSF51412">
    <property type="entry name" value="Inosine monophosphate dehydrogenase (IMPDH)"/>
    <property type="match status" value="1"/>
</dbReference>
<dbReference type="Gene3D" id="3.20.20.70">
    <property type="entry name" value="Aldolase class I"/>
    <property type="match status" value="1"/>
</dbReference>
<evidence type="ECO:0000256" key="1">
    <source>
        <dbReference type="ARBA" id="ARBA00022630"/>
    </source>
</evidence>
<accession>A0A319E238</accession>
<dbReference type="GO" id="GO:0051213">
    <property type="term" value="F:dioxygenase activity"/>
    <property type="evidence" value="ECO:0007669"/>
    <property type="project" value="UniProtKB-KW"/>
</dbReference>
<keyword evidence="1" id="KW-0285">Flavoprotein</keyword>
<dbReference type="InterPro" id="IPR013785">
    <property type="entry name" value="Aldolase_TIM"/>
</dbReference>
<dbReference type="GO" id="GO:0018580">
    <property type="term" value="F:nitronate monooxygenase activity"/>
    <property type="evidence" value="ECO:0007669"/>
    <property type="project" value="InterPro"/>
</dbReference>
<proteinExistence type="predicted"/>
<keyword evidence="5" id="KW-1185">Reference proteome</keyword>
<dbReference type="InterPro" id="IPR004136">
    <property type="entry name" value="NMO"/>
</dbReference>
<dbReference type="STRING" id="1448318.A0A319E238"/>
<keyword evidence="2" id="KW-0288">FMN</keyword>
<evidence type="ECO:0000313" key="4">
    <source>
        <dbReference type="EMBL" id="PYI02295.1"/>
    </source>
</evidence>
<evidence type="ECO:0000256" key="2">
    <source>
        <dbReference type="ARBA" id="ARBA00022643"/>
    </source>
</evidence>
<dbReference type="VEuPathDB" id="FungiDB:BO78DRAFT_400603"/>
<reference evidence="4 5" key="1">
    <citation type="submission" date="2018-02" db="EMBL/GenBank/DDBJ databases">
        <title>The genomes of Aspergillus section Nigri reveals drivers in fungal speciation.</title>
        <authorList>
            <consortium name="DOE Joint Genome Institute"/>
            <person name="Vesth T.C."/>
            <person name="Nybo J."/>
            <person name="Theobald S."/>
            <person name="Brandl J."/>
            <person name="Frisvad J.C."/>
            <person name="Nielsen K.F."/>
            <person name="Lyhne E.K."/>
            <person name="Kogle M.E."/>
            <person name="Kuo A."/>
            <person name="Riley R."/>
            <person name="Clum A."/>
            <person name="Nolan M."/>
            <person name="Lipzen A."/>
            <person name="Salamov A."/>
            <person name="Henrissat B."/>
            <person name="Wiebenga A."/>
            <person name="De vries R.P."/>
            <person name="Grigoriev I.V."/>
            <person name="Mortensen U.H."/>
            <person name="Andersen M.R."/>
            <person name="Baker S.E."/>
        </authorList>
    </citation>
    <scope>NUCLEOTIDE SEQUENCE [LARGE SCALE GENOMIC DNA]</scope>
    <source>
        <strain evidence="4 5">CBS 121057</strain>
    </source>
</reference>
<evidence type="ECO:0000256" key="3">
    <source>
        <dbReference type="ARBA" id="ARBA00023002"/>
    </source>
</evidence>
<evidence type="ECO:0000313" key="5">
    <source>
        <dbReference type="Proteomes" id="UP000248423"/>
    </source>
</evidence>
<organism evidence="4 5">
    <name type="scientific">Aspergillus sclerotiicarbonarius (strain CBS 121057 / IBT 28362)</name>
    <dbReference type="NCBI Taxonomy" id="1448318"/>
    <lineage>
        <taxon>Eukaryota</taxon>
        <taxon>Fungi</taxon>
        <taxon>Dikarya</taxon>
        <taxon>Ascomycota</taxon>
        <taxon>Pezizomycotina</taxon>
        <taxon>Eurotiomycetes</taxon>
        <taxon>Eurotiomycetidae</taxon>
        <taxon>Eurotiales</taxon>
        <taxon>Aspergillaceae</taxon>
        <taxon>Aspergillus</taxon>
        <taxon>Aspergillus subgen. Circumdati</taxon>
    </lineage>
</organism>
<dbReference type="AlphaFoldDB" id="A0A319E238"/>
<gene>
    <name evidence="4" type="ORF">BO78DRAFT_400603</name>
</gene>
<keyword evidence="4" id="KW-0223">Dioxygenase</keyword>
<sequence length="348" mass="36916">MDLSSREGLRSTFSWASYPLICNAPMYGPTNAELATQVTTSGGLGFIGGGADFSTSSTDLAQLSSQLTQARELLGVPKDNALPIGVSCLTMRSDTWVANFAELIAQHRPVVVWLFANARRSQHQDLIKALHAAGEEWGLKVIVQIGNLTSAQEAVEDGADMLSVQGSDAGGHQFKDGASLITLLPDVVDMLEEKFPDRNVPLLAAGGIMDGRGIAAALALGANGVVMGTRFLATKESRTSDEKKAQLVLTEDGASSTAKSRIHDQLQGRDDFWPAQYSGRAIITDAYNAVDSGIQPPNVSPSIVTWAGAGIGQVRTIPSAASVVAVSQNQTRTTIERTWRDMDLGDMS</sequence>
<dbReference type="Pfam" id="PF03060">
    <property type="entry name" value="NMO"/>
    <property type="match status" value="1"/>
</dbReference>
<dbReference type="OrthoDB" id="2349068at2759"/>
<dbReference type="PANTHER" id="PTHR32332">
    <property type="entry name" value="2-NITROPROPANE DIOXYGENASE"/>
    <property type="match status" value="1"/>
</dbReference>
<protein>
    <submittedName>
        <fullName evidence="4">Putative 2-nitropropane dioxygenase family oxidoreductase</fullName>
    </submittedName>
</protein>
<name>A0A319E238_ASPSB</name>
<dbReference type="PANTHER" id="PTHR32332:SF34">
    <property type="entry name" value="2-NITROPROPANE DIOXYGENASE FAMILY, PUTATIVE-RELATED"/>
    <property type="match status" value="1"/>
</dbReference>
<keyword evidence="3" id="KW-0560">Oxidoreductase</keyword>
<dbReference type="CDD" id="cd04730">
    <property type="entry name" value="NPD_like"/>
    <property type="match status" value="1"/>
</dbReference>
<dbReference type="EMBL" id="KZ826397">
    <property type="protein sequence ID" value="PYI02295.1"/>
    <property type="molecule type" value="Genomic_DNA"/>
</dbReference>